<evidence type="ECO:0000256" key="13">
    <source>
        <dbReference type="SAM" id="MobiDB-lite"/>
    </source>
</evidence>
<dbReference type="PROSITE" id="PS52015">
    <property type="entry name" value="TONB_CTD"/>
    <property type="match status" value="1"/>
</dbReference>
<evidence type="ECO:0000256" key="7">
    <source>
        <dbReference type="ARBA" id="ARBA00022692"/>
    </source>
</evidence>
<comment type="subcellular location">
    <subcellularLocation>
        <location evidence="1">Cell inner membrane</location>
        <topology evidence="1">Single-pass membrane protein</topology>
        <orientation evidence="1">Periplasmic side</orientation>
    </subcellularLocation>
</comment>
<dbReference type="GO" id="GO:0015891">
    <property type="term" value="P:siderophore transport"/>
    <property type="evidence" value="ECO:0007669"/>
    <property type="project" value="InterPro"/>
</dbReference>
<feature type="region of interest" description="Disordered" evidence="13">
    <location>
        <begin position="74"/>
        <end position="101"/>
    </location>
</feature>
<dbReference type="EMBL" id="AP021876">
    <property type="protein sequence ID" value="BBO82597.1"/>
    <property type="molecule type" value="Genomic_DNA"/>
</dbReference>
<comment type="subunit">
    <text evidence="12">Homodimer. Forms a complex with the accessory proteins ExbB and ExbD.</text>
</comment>
<keyword evidence="4" id="KW-0813">Transport</keyword>
<evidence type="ECO:0000256" key="3">
    <source>
        <dbReference type="ARBA" id="ARBA00022362"/>
    </source>
</evidence>
<proteinExistence type="inferred from homology"/>
<sequence>MQDTMTRQPGNNNYFQSAARRQWATWLFSGVIAAGLNLVLFLLMPHLVDSTPSRTAMDALVPLINVVRIKRPDSPVKKQTVKPPKPPETKPVHQPDASPRRPLRAKLTLPFEINPRLPGAPNSLVLPPMESAPPVDAGALSAPFSAGQLDAPLTTLTRIPPVYPMSARRRGIEGWVKVRFVVDEHGQVGNITILAAEPAGLFERSVERCVSAWRFKPGTVSGMPVRTSVETTIRFELEQS</sequence>
<evidence type="ECO:0000256" key="4">
    <source>
        <dbReference type="ARBA" id="ARBA00022448"/>
    </source>
</evidence>
<dbReference type="GO" id="GO:0015031">
    <property type="term" value="P:protein transport"/>
    <property type="evidence" value="ECO:0007669"/>
    <property type="project" value="UniProtKB-KW"/>
</dbReference>
<dbReference type="InterPro" id="IPR003538">
    <property type="entry name" value="TonB"/>
</dbReference>
<dbReference type="PRINTS" id="PR01374">
    <property type="entry name" value="TONBPROTEIN"/>
</dbReference>
<dbReference type="GO" id="GO:0055085">
    <property type="term" value="P:transmembrane transport"/>
    <property type="evidence" value="ECO:0007669"/>
    <property type="project" value="InterPro"/>
</dbReference>
<name>A0A5K7ZPL7_9BACT</name>
<evidence type="ECO:0000256" key="10">
    <source>
        <dbReference type="ARBA" id="ARBA00022989"/>
    </source>
</evidence>
<evidence type="ECO:0000256" key="6">
    <source>
        <dbReference type="ARBA" id="ARBA00022519"/>
    </source>
</evidence>
<evidence type="ECO:0000256" key="9">
    <source>
        <dbReference type="ARBA" id="ARBA00022927"/>
    </source>
</evidence>
<dbReference type="GO" id="GO:0098797">
    <property type="term" value="C:plasma membrane protein complex"/>
    <property type="evidence" value="ECO:0007669"/>
    <property type="project" value="TreeGrafter"/>
</dbReference>
<keyword evidence="10 14" id="KW-1133">Transmembrane helix</keyword>
<accession>A0A5K7ZPL7</accession>
<dbReference type="AlphaFoldDB" id="A0A5K7ZPL7"/>
<dbReference type="Proteomes" id="UP000425960">
    <property type="component" value="Chromosome"/>
</dbReference>
<gene>
    <name evidence="16" type="ORF">DSCO28_31630</name>
</gene>
<organism evidence="16 17">
    <name type="scientific">Desulfosarcina ovata subsp. sediminis</name>
    <dbReference type="NCBI Taxonomy" id="885957"/>
    <lineage>
        <taxon>Bacteria</taxon>
        <taxon>Pseudomonadati</taxon>
        <taxon>Thermodesulfobacteriota</taxon>
        <taxon>Desulfobacteria</taxon>
        <taxon>Desulfobacterales</taxon>
        <taxon>Desulfosarcinaceae</taxon>
        <taxon>Desulfosarcina</taxon>
    </lineage>
</organism>
<keyword evidence="8" id="KW-0677">Repeat</keyword>
<dbReference type="NCBIfam" id="TIGR01352">
    <property type="entry name" value="tonB_Cterm"/>
    <property type="match status" value="1"/>
</dbReference>
<evidence type="ECO:0000256" key="2">
    <source>
        <dbReference type="ARBA" id="ARBA00006555"/>
    </source>
</evidence>
<keyword evidence="6" id="KW-0997">Cell inner membrane</keyword>
<feature type="domain" description="TonB C-terminal" evidence="15">
    <location>
        <begin position="148"/>
        <end position="240"/>
    </location>
</feature>
<evidence type="ECO:0000256" key="1">
    <source>
        <dbReference type="ARBA" id="ARBA00004383"/>
    </source>
</evidence>
<dbReference type="InterPro" id="IPR037682">
    <property type="entry name" value="TonB_C"/>
</dbReference>
<evidence type="ECO:0000259" key="15">
    <source>
        <dbReference type="PROSITE" id="PS52015"/>
    </source>
</evidence>
<dbReference type="GO" id="GO:0031992">
    <property type="term" value="F:energy transducer activity"/>
    <property type="evidence" value="ECO:0007669"/>
    <property type="project" value="InterPro"/>
</dbReference>
<dbReference type="PANTHER" id="PTHR33446:SF8">
    <property type="entry name" value="PROTEIN TONB"/>
    <property type="match status" value="1"/>
</dbReference>
<evidence type="ECO:0000256" key="8">
    <source>
        <dbReference type="ARBA" id="ARBA00022737"/>
    </source>
</evidence>
<dbReference type="SUPFAM" id="SSF74653">
    <property type="entry name" value="TolA/TonB C-terminal domain"/>
    <property type="match status" value="1"/>
</dbReference>
<keyword evidence="9" id="KW-0653">Protein transport</keyword>
<evidence type="ECO:0000256" key="5">
    <source>
        <dbReference type="ARBA" id="ARBA00022475"/>
    </source>
</evidence>
<dbReference type="GO" id="GO:0030288">
    <property type="term" value="C:outer membrane-bounded periplasmic space"/>
    <property type="evidence" value="ECO:0007669"/>
    <property type="project" value="InterPro"/>
</dbReference>
<dbReference type="Pfam" id="PF03544">
    <property type="entry name" value="TonB_C"/>
    <property type="match status" value="1"/>
</dbReference>
<dbReference type="RefSeq" id="WP_162459150.1">
    <property type="nucleotide sequence ID" value="NZ_AP021876.1"/>
</dbReference>
<dbReference type="KEGG" id="dov:DSCO28_31630"/>
<keyword evidence="7 14" id="KW-0812">Transmembrane</keyword>
<feature type="transmembrane region" description="Helical" evidence="14">
    <location>
        <begin position="23"/>
        <end position="44"/>
    </location>
</feature>
<dbReference type="InterPro" id="IPR051045">
    <property type="entry name" value="TonB-dependent_transducer"/>
</dbReference>
<keyword evidence="11 14" id="KW-0472">Membrane</keyword>
<dbReference type="PANTHER" id="PTHR33446">
    <property type="entry name" value="PROTEIN TONB-RELATED"/>
    <property type="match status" value="1"/>
</dbReference>
<evidence type="ECO:0000256" key="12">
    <source>
        <dbReference type="ARBA" id="ARBA00025849"/>
    </source>
</evidence>
<dbReference type="InterPro" id="IPR006260">
    <property type="entry name" value="TonB/TolA_C"/>
</dbReference>
<comment type="similarity">
    <text evidence="2">Belongs to the TonB family.</text>
</comment>
<evidence type="ECO:0000313" key="17">
    <source>
        <dbReference type="Proteomes" id="UP000425960"/>
    </source>
</evidence>
<protein>
    <recommendedName>
        <fullName evidence="3">Protein TonB</fullName>
    </recommendedName>
</protein>
<evidence type="ECO:0000313" key="16">
    <source>
        <dbReference type="EMBL" id="BBO82597.1"/>
    </source>
</evidence>
<reference evidence="16 17" key="1">
    <citation type="submission" date="2019-11" db="EMBL/GenBank/DDBJ databases">
        <title>Comparative genomics of hydrocarbon-degrading Desulfosarcina strains.</title>
        <authorList>
            <person name="Watanabe M."/>
            <person name="Kojima H."/>
            <person name="Fukui M."/>
        </authorList>
    </citation>
    <scope>NUCLEOTIDE SEQUENCE [LARGE SCALE GENOMIC DNA]</scope>
    <source>
        <strain evidence="16 17">28bB2T</strain>
    </source>
</reference>
<dbReference type="Gene3D" id="3.30.2420.10">
    <property type="entry name" value="TonB"/>
    <property type="match status" value="1"/>
</dbReference>
<evidence type="ECO:0000256" key="14">
    <source>
        <dbReference type="SAM" id="Phobius"/>
    </source>
</evidence>
<evidence type="ECO:0000256" key="11">
    <source>
        <dbReference type="ARBA" id="ARBA00023136"/>
    </source>
</evidence>
<keyword evidence="5" id="KW-1003">Cell membrane</keyword>